<evidence type="ECO:0000256" key="1">
    <source>
        <dbReference type="ARBA" id="ARBA00004496"/>
    </source>
</evidence>
<dbReference type="SUPFAM" id="SSF102829">
    <property type="entry name" value="Cell division protein ZapA-like"/>
    <property type="match status" value="1"/>
</dbReference>
<dbReference type="GO" id="GO:0043093">
    <property type="term" value="P:FtsZ-dependent cytokinesis"/>
    <property type="evidence" value="ECO:0007669"/>
    <property type="project" value="TreeGrafter"/>
</dbReference>
<evidence type="ECO:0000313" key="10">
    <source>
        <dbReference type="EMBL" id="MBZ1351802.1"/>
    </source>
</evidence>
<reference evidence="10" key="1">
    <citation type="submission" date="2021-07" db="EMBL/GenBank/DDBJ databases">
        <title>New genus and species of the family Alcaligenaceae.</title>
        <authorList>
            <person name="Hahn M.W."/>
        </authorList>
    </citation>
    <scope>NUCLEOTIDE SEQUENCE</scope>
    <source>
        <strain evidence="10">LF4-65</strain>
    </source>
</reference>
<dbReference type="Pfam" id="PF05164">
    <property type="entry name" value="ZapA"/>
    <property type="match status" value="1"/>
</dbReference>
<dbReference type="EMBL" id="JAHXRI010000010">
    <property type="protein sequence ID" value="MBZ1351802.1"/>
    <property type="molecule type" value="Genomic_DNA"/>
</dbReference>
<dbReference type="Gene3D" id="1.20.5.50">
    <property type="match status" value="1"/>
</dbReference>
<dbReference type="PANTHER" id="PTHR34981">
    <property type="entry name" value="CELL DIVISION PROTEIN ZAPA"/>
    <property type="match status" value="1"/>
</dbReference>
<dbReference type="GO" id="GO:0000917">
    <property type="term" value="P:division septum assembly"/>
    <property type="evidence" value="ECO:0007669"/>
    <property type="project" value="UniProtKB-KW"/>
</dbReference>
<comment type="subunit">
    <text evidence="8">Homodimer. Interacts with FtsZ.</text>
</comment>
<proteinExistence type="predicted"/>
<accession>A0A953T697</accession>
<protein>
    <recommendedName>
        <fullName evidence="2">Cell division protein ZapA</fullName>
    </recommendedName>
    <alternativeName>
        <fullName evidence="9">Z ring-associated protein ZapA</fullName>
    </alternativeName>
</protein>
<organism evidence="10 11">
    <name type="scientific">Zwartia hollandica</name>
    <dbReference type="NCBI Taxonomy" id="324606"/>
    <lineage>
        <taxon>Bacteria</taxon>
        <taxon>Pseudomonadati</taxon>
        <taxon>Pseudomonadota</taxon>
        <taxon>Betaproteobacteria</taxon>
        <taxon>Burkholderiales</taxon>
        <taxon>Alcaligenaceae</taxon>
        <taxon>Zwartia</taxon>
    </lineage>
</organism>
<evidence type="ECO:0000256" key="9">
    <source>
        <dbReference type="ARBA" id="ARBA00033158"/>
    </source>
</evidence>
<dbReference type="GO" id="GO:0005829">
    <property type="term" value="C:cytosol"/>
    <property type="evidence" value="ECO:0007669"/>
    <property type="project" value="TreeGrafter"/>
</dbReference>
<comment type="subcellular location">
    <subcellularLocation>
        <location evidence="1">Cytoplasm</location>
    </subcellularLocation>
</comment>
<dbReference type="GO" id="GO:0000921">
    <property type="term" value="P:septin ring assembly"/>
    <property type="evidence" value="ECO:0007669"/>
    <property type="project" value="TreeGrafter"/>
</dbReference>
<dbReference type="Proteomes" id="UP000739565">
    <property type="component" value="Unassembled WGS sequence"/>
</dbReference>
<dbReference type="Gene3D" id="3.30.160.880">
    <property type="entry name" value="Cell division protein ZapA protomer, N-terminal domain"/>
    <property type="match status" value="1"/>
</dbReference>
<keyword evidence="4 10" id="KW-0132">Cell division</keyword>
<comment type="function">
    <text evidence="7">Activator of cell division through the inhibition of FtsZ GTPase activity, therefore promoting FtsZ assembly into bundles of protofilaments necessary for the formation of the division Z ring. It is recruited early at mid-cell but it is not essential for cell division.</text>
</comment>
<dbReference type="GO" id="GO:0032153">
    <property type="term" value="C:cell division site"/>
    <property type="evidence" value="ECO:0007669"/>
    <property type="project" value="TreeGrafter"/>
</dbReference>
<gene>
    <name evidence="10" type="ORF">KZZ10_14255</name>
</gene>
<keyword evidence="11" id="KW-1185">Reference proteome</keyword>
<name>A0A953T697_9BURK</name>
<evidence type="ECO:0000256" key="5">
    <source>
        <dbReference type="ARBA" id="ARBA00023210"/>
    </source>
</evidence>
<evidence type="ECO:0000256" key="2">
    <source>
        <dbReference type="ARBA" id="ARBA00015195"/>
    </source>
</evidence>
<evidence type="ECO:0000256" key="6">
    <source>
        <dbReference type="ARBA" id="ARBA00023306"/>
    </source>
</evidence>
<sequence>MERVDISILGREYSLACPAEEKASLTAAAQHISQLAGRIQGTGKVSGNERIAVMAAIQVAVELLSVRAPDGPLGGLAVGDFKRRIDDMNLMLDAALAASGPGKVK</sequence>
<dbReference type="InterPro" id="IPR036192">
    <property type="entry name" value="Cell_div_ZapA-like_sf"/>
</dbReference>
<keyword evidence="5" id="KW-0717">Septation</keyword>
<evidence type="ECO:0000313" key="11">
    <source>
        <dbReference type="Proteomes" id="UP000739565"/>
    </source>
</evidence>
<keyword evidence="3" id="KW-0963">Cytoplasm</keyword>
<comment type="caution">
    <text evidence="10">The sequence shown here is derived from an EMBL/GenBank/DDBJ whole genome shotgun (WGS) entry which is preliminary data.</text>
</comment>
<keyword evidence="6" id="KW-0131">Cell cycle</keyword>
<dbReference type="InterPro" id="IPR042233">
    <property type="entry name" value="Cell_div_ZapA_N"/>
</dbReference>
<dbReference type="AlphaFoldDB" id="A0A953T697"/>
<evidence type="ECO:0000256" key="4">
    <source>
        <dbReference type="ARBA" id="ARBA00022618"/>
    </source>
</evidence>
<dbReference type="PANTHER" id="PTHR34981:SF1">
    <property type="entry name" value="CELL DIVISION PROTEIN ZAPA"/>
    <property type="match status" value="1"/>
</dbReference>
<dbReference type="InterPro" id="IPR007838">
    <property type="entry name" value="Cell_div_ZapA-like"/>
</dbReference>
<evidence type="ECO:0000256" key="8">
    <source>
        <dbReference type="ARBA" id="ARBA00026068"/>
    </source>
</evidence>
<evidence type="ECO:0000256" key="3">
    <source>
        <dbReference type="ARBA" id="ARBA00022490"/>
    </source>
</evidence>
<dbReference type="GO" id="GO:0030428">
    <property type="term" value="C:cell septum"/>
    <property type="evidence" value="ECO:0007669"/>
    <property type="project" value="TreeGrafter"/>
</dbReference>
<evidence type="ECO:0000256" key="7">
    <source>
        <dbReference type="ARBA" id="ARBA00024910"/>
    </source>
</evidence>
<dbReference type="RefSeq" id="WP_259662182.1">
    <property type="nucleotide sequence ID" value="NZ_JAHXRI010000010.1"/>
</dbReference>